<evidence type="ECO:0000256" key="6">
    <source>
        <dbReference type="ARBA" id="ARBA00044306"/>
    </source>
</evidence>
<dbReference type="RefSeq" id="WP_008189310.1">
    <property type="nucleotide sequence ID" value="NZ_GL890968.1"/>
</dbReference>
<dbReference type="InterPro" id="IPR043133">
    <property type="entry name" value="GTP-CH-I_C/QueF"/>
</dbReference>
<accession>F4Y0N1</accession>
<organism evidence="8 9">
    <name type="scientific">Moorena producens 3L</name>
    <dbReference type="NCBI Taxonomy" id="489825"/>
    <lineage>
        <taxon>Bacteria</taxon>
        <taxon>Bacillati</taxon>
        <taxon>Cyanobacteriota</taxon>
        <taxon>Cyanophyceae</taxon>
        <taxon>Coleofasciculales</taxon>
        <taxon>Coleofasciculaceae</taxon>
        <taxon>Moorena</taxon>
    </lineage>
</organism>
<dbReference type="SMART" id="SM00905">
    <property type="entry name" value="FolB"/>
    <property type="match status" value="1"/>
</dbReference>
<comment type="similarity">
    <text evidence="1">Belongs to the DHNA family.</text>
</comment>
<evidence type="ECO:0000313" key="9">
    <source>
        <dbReference type="Proteomes" id="UP000003959"/>
    </source>
</evidence>
<evidence type="ECO:0000259" key="7">
    <source>
        <dbReference type="SMART" id="SM00905"/>
    </source>
</evidence>
<evidence type="ECO:0000256" key="3">
    <source>
        <dbReference type="ARBA" id="ARBA00043806"/>
    </source>
</evidence>
<dbReference type="SUPFAM" id="SSF55620">
    <property type="entry name" value="Tetrahydrobiopterin biosynthesis enzymes-like"/>
    <property type="match status" value="1"/>
</dbReference>
<dbReference type="InterPro" id="IPR006157">
    <property type="entry name" value="FolB_dom"/>
</dbReference>
<dbReference type="GO" id="GO:0006760">
    <property type="term" value="P:folic acid-containing compound metabolic process"/>
    <property type="evidence" value="ECO:0007669"/>
    <property type="project" value="InterPro"/>
</dbReference>
<dbReference type="Proteomes" id="UP000003959">
    <property type="component" value="Unassembled WGS sequence"/>
</dbReference>
<dbReference type="OrthoDB" id="1121389at2"/>
<dbReference type="PANTHER" id="PTHR42844">
    <property type="entry name" value="DIHYDRONEOPTERIN ALDOLASE 1-RELATED"/>
    <property type="match status" value="1"/>
</dbReference>
<protein>
    <recommendedName>
        <fullName evidence="5">Dihydroneopterin triphosphate 2'-epimerase</fullName>
        <ecNumber evidence="4">5.1.99.7</ecNumber>
    </recommendedName>
    <alternativeName>
        <fullName evidence="6">D-erythro-7,8-dihydroneopterin triphosphate epimerase</fullName>
    </alternativeName>
</protein>
<evidence type="ECO:0000313" key="8">
    <source>
        <dbReference type="EMBL" id="EGJ29655.1"/>
    </source>
</evidence>
<evidence type="ECO:0000256" key="1">
    <source>
        <dbReference type="ARBA" id="ARBA00005708"/>
    </source>
</evidence>
<proteinExistence type="inferred from homology"/>
<dbReference type="InterPro" id="IPR006156">
    <property type="entry name" value="Dihydroneopterin_aldolase"/>
</dbReference>
<evidence type="ECO:0000256" key="2">
    <source>
        <dbReference type="ARBA" id="ARBA00023235"/>
    </source>
</evidence>
<dbReference type="GO" id="GO:0004150">
    <property type="term" value="F:dihydroneopterin aldolase activity"/>
    <property type="evidence" value="ECO:0007669"/>
    <property type="project" value="InterPro"/>
</dbReference>
<dbReference type="EC" id="5.1.99.7" evidence="4"/>
<gene>
    <name evidence="8" type="ORF">LYNGBM3L_61670</name>
</gene>
<sequence length="140" mass="16185">MTQLTDITSIKVNDFGSKKQHSYVEALLEIKNLRLRTIIGFNDWERKTKQDVVINIKAGFTPGNSTKSDRVEDTLNYKTLTKRVIKAVEESEFNLLEKLTQMILDIVMENHRIIWAKVKVDKPFALRFSDSVSIELSAKR</sequence>
<dbReference type="CDD" id="cd00534">
    <property type="entry name" value="DHNA_DHNTPE"/>
    <property type="match status" value="1"/>
</dbReference>
<evidence type="ECO:0000256" key="5">
    <source>
        <dbReference type="ARBA" id="ARBA00044197"/>
    </source>
</evidence>
<dbReference type="EMBL" id="GL890968">
    <property type="protein sequence ID" value="EGJ29655.1"/>
    <property type="molecule type" value="Genomic_DNA"/>
</dbReference>
<dbReference type="eggNOG" id="COG1539">
    <property type="taxonomic scope" value="Bacteria"/>
</dbReference>
<evidence type="ECO:0000256" key="4">
    <source>
        <dbReference type="ARBA" id="ARBA00044039"/>
    </source>
</evidence>
<keyword evidence="9" id="KW-1185">Reference proteome</keyword>
<keyword evidence="2" id="KW-0413">Isomerase</keyword>
<comment type="catalytic activity">
    <reaction evidence="3">
        <text>7,8-dihydroneopterin 3'-triphosphate = 7,8-dihydromonapterin 3'-triphosphate</text>
        <dbReference type="Rhea" id="RHEA:28346"/>
        <dbReference type="ChEBI" id="CHEBI:58462"/>
        <dbReference type="ChEBI" id="CHEBI:61186"/>
        <dbReference type="EC" id="5.1.99.7"/>
    </reaction>
</comment>
<dbReference type="AlphaFoldDB" id="F4Y0N1"/>
<dbReference type="NCBIfam" id="TIGR00526">
    <property type="entry name" value="folB_dom"/>
    <property type="match status" value="1"/>
</dbReference>
<name>F4Y0N1_9CYAN</name>
<dbReference type="HOGENOM" id="CLU_112632_0_0_3"/>
<dbReference type="Pfam" id="PF02152">
    <property type="entry name" value="FolB"/>
    <property type="match status" value="1"/>
</dbReference>
<feature type="domain" description="Dihydroneopterin aldolase/epimerase" evidence="7">
    <location>
        <begin position="28"/>
        <end position="138"/>
    </location>
</feature>
<dbReference type="Gene3D" id="3.30.1130.10">
    <property type="match status" value="1"/>
</dbReference>
<dbReference type="PANTHER" id="PTHR42844:SF10">
    <property type="entry name" value="DIHYDRONEOPTERIN TRIPHOSPHATE 2'-EPIMERASE"/>
    <property type="match status" value="1"/>
</dbReference>
<reference evidence="9" key="1">
    <citation type="journal article" date="2011" name="Proc. Natl. Acad. Sci. U.S.A.">
        <title>Genomic insights into the physiology and ecology of the marine filamentous cyanobacterium Lyngbya majuscula.</title>
        <authorList>
            <person name="Jones A.C."/>
            <person name="Monroe E.A."/>
            <person name="Podell S."/>
            <person name="Hess W.R."/>
            <person name="Klages S."/>
            <person name="Esquenazi E."/>
            <person name="Niessen S."/>
            <person name="Hoover H."/>
            <person name="Rothmann M."/>
            <person name="Lasken R.S."/>
            <person name="Yates J.R.III."/>
            <person name="Reinhardt R."/>
            <person name="Kube M."/>
            <person name="Burkart M.D."/>
            <person name="Allen E.E."/>
            <person name="Dorrestein P.C."/>
            <person name="Gerwick W.H."/>
            <person name="Gerwick L."/>
        </authorList>
    </citation>
    <scope>NUCLEOTIDE SEQUENCE [LARGE SCALE GENOMIC DNA]</scope>
    <source>
        <strain evidence="9">3L</strain>
    </source>
</reference>
<dbReference type="GO" id="GO:0005829">
    <property type="term" value="C:cytosol"/>
    <property type="evidence" value="ECO:0007669"/>
    <property type="project" value="TreeGrafter"/>
</dbReference>
<dbReference type="GO" id="GO:0008719">
    <property type="term" value="F:dihydroneopterin triphosphate 2'-epimerase activity"/>
    <property type="evidence" value="ECO:0007669"/>
    <property type="project" value="UniProtKB-EC"/>
</dbReference>